<evidence type="ECO:0000256" key="5">
    <source>
        <dbReference type="RuleBase" id="RU362066"/>
    </source>
</evidence>
<sequence length="520" mass="54085">MATITTNGGSGLDINSIVSQLMQIEQQPIAKLNTKEASFQSQLSALGTIKSALSTFQTAVSSLLDLSKLNGVKASSSNSDAATVSASNTADLGNFSLDVLKLAQRQRLTSQAGQFTAADQVLIPAGSGVNQAKLTFTFGKIDASATDGFTPNASAPAKSVTISDGNSDGKITLAEVRDSINKQTDLGVTASIVKDADNSVRLVLTGTNTGENYAFKVGVTTNDANGDPVATDLSKLAFDPKDATTDAAGNLNTSGFTILKDSQAQNAKAKVNGIDVSSASNTLTEVVNGLTINLLKPTTDSNGVSTPIQLTSARDSSSIKTALTAFVKAYNDVQSSISQNASYNAETKTAGILQGDASVRGVQSQLRSMLGQAFGGGDAAIQTLSQLGVAFQQDGKLALDSAKLDKAVTNNLDSVMSFLGSYDKTKNPSKPPASSADSFGVKLNDMLDKMLTKGGTMDSRTDGINSSIKLLDKQRDAMTAKLTETEARLRKQYVALDQALTKMQQSSNSLMSMLSSLSSN</sequence>
<dbReference type="PANTHER" id="PTHR30288">
    <property type="entry name" value="FLAGELLAR CAP/ASSEMBLY PROTEIN FLID"/>
    <property type="match status" value="1"/>
</dbReference>
<proteinExistence type="inferred from homology"/>
<dbReference type="PANTHER" id="PTHR30288:SF0">
    <property type="entry name" value="FLAGELLAR HOOK-ASSOCIATED PROTEIN 2"/>
    <property type="match status" value="1"/>
</dbReference>
<dbReference type="RefSeq" id="WP_189459620.1">
    <property type="nucleotide sequence ID" value="NZ_BMYO01000003.1"/>
</dbReference>
<dbReference type="Pfam" id="PF02465">
    <property type="entry name" value="FliD_N"/>
    <property type="match status" value="1"/>
</dbReference>
<dbReference type="PROSITE" id="PS00018">
    <property type="entry name" value="EF_HAND_1"/>
    <property type="match status" value="1"/>
</dbReference>
<dbReference type="EMBL" id="BMYO01000003">
    <property type="protein sequence ID" value="GHD61095.1"/>
    <property type="molecule type" value="Genomic_DNA"/>
</dbReference>
<feature type="domain" description="Flagellar hook-associated protein 2 N-terminal" evidence="6">
    <location>
        <begin position="10"/>
        <end position="106"/>
    </location>
</feature>
<comment type="subunit">
    <text evidence="2 5">Homopentamer.</text>
</comment>
<protein>
    <recommendedName>
        <fullName evidence="5">Flagellar hook-associated protein 2</fullName>
        <shortName evidence="5">HAP2</shortName>
    </recommendedName>
    <alternativeName>
        <fullName evidence="5">Flagellar cap protein</fullName>
    </alternativeName>
</protein>
<evidence type="ECO:0000256" key="1">
    <source>
        <dbReference type="ARBA" id="ARBA00009764"/>
    </source>
</evidence>
<feature type="domain" description="Flagellar hook-associated protein 2 C-terminal" evidence="7">
    <location>
        <begin position="264"/>
        <end position="505"/>
    </location>
</feature>
<dbReference type="InterPro" id="IPR018247">
    <property type="entry name" value="EF_Hand_1_Ca_BS"/>
</dbReference>
<comment type="subcellular location">
    <subcellularLocation>
        <location evidence="5">Secreted</location>
    </subcellularLocation>
    <subcellularLocation>
        <location evidence="5">Bacterial flagellum</location>
    </subcellularLocation>
</comment>
<organism evidence="8 9">
    <name type="scientific">Jeongeupia chitinilytica</name>
    <dbReference type="NCBI Taxonomy" id="1041641"/>
    <lineage>
        <taxon>Bacteria</taxon>
        <taxon>Pseudomonadati</taxon>
        <taxon>Pseudomonadota</taxon>
        <taxon>Betaproteobacteria</taxon>
        <taxon>Neisseriales</taxon>
        <taxon>Chitinibacteraceae</taxon>
        <taxon>Jeongeupia</taxon>
    </lineage>
</organism>
<keyword evidence="5" id="KW-0964">Secreted</keyword>
<dbReference type="InterPro" id="IPR010809">
    <property type="entry name" value="FliD_C"/>
</dbReference>
<keyword evidence="8" id="KW-0966">Cell projection</keyword>
<dbReference type="InterPro" id="IPR003481">
    <property type="entry name" value="FliD_N"/>
</dbReference>
<comment type="caution">
    <text evidence="8">The sequence shown here is derived from an EMBL/GenBank/DDBJ whole genome shotgun (WGS) entry which is preliminary data.</text>
</comment>
<evidence type="ECO:0000256" key="3">
    <source>
        <dbReference type="ARBA" id="ARBA00023054"/>
    </source>
</evidence>
<evidence type="ECO:0000259" key="7">
    <source>
        <dbReference type="Pfam" id="PF07195"/>
    </source>
</evidence>
<keyword evidence="9" id="KW-1185">Reference proteome</keyword>
<name>A0ABQ3GYV3_9NEIS</name>
<keyword evidence="8" id="KW-0282">Flagellum</keyword>
<reference evidence="9" key="1">
    <citation type="journal article" date="2019" name="Int. J. Syst. Evol. Microbiol.">
        <title>The Global Catalogue of Microorganisms (GCM) 10K type strain sequencing project: providing services to taxonomists for standard genome sequencing and annotation.</title>
        <authorList>
            <consortium name="The Broad Institute Genomics Platform"/>
            <consortium name="The Broad Institute Genome Sequencing Center for Infectious Disease"/>
            <person name="Wu L."/>
            <person name="Ma J."/>
        </authorList>
    </citation>
    <scope>NUCLEOTIDE SEQUENCE [LARGE SCALE GENOMIC DNA]</scope>
    <source>
        <strain evidence="9">KCTC 23701</strain>
    </source>
</reference>
<evidence type="ECO:0000256" key="4">
    <source>
        <dbReference type="ARBA" id="ARBA00023143"/>
    </source>
</evidence>
<dbReference type="Proteomes" id="UP000604737">
    <property type="component" value="Unassembled WGS sequence"/>
</dbReference>
<evidence type="ECO:0000256" key="2">
    <source>
        <dbReference type="ARBA" id="ARBA00011255"/>
    </source>
</evidence>
<keyword evidence="3" id="KW-0175">Coiled coil</keyword>
<comment type="similarity">
    <text evidence="1 5">Belongs to the FliD family.</text>
</comment>
<keyword evidence="8" id="KW-0969">Cilium</keyword>
<evidence type="ECO:0000313" key="9">
    <source>
        <dbReference type="Proteomes" id="UP000604737"/>
    </source>
</evidence>
<accession>A0ABQ3GYV3</accession>
<keyword evidence="4 5" id="KW-0975">Bacterial flagellum</keyword>
<comment type="function">
    <text evidence="5">Required for morphogenesis and for the elongation of the flagellar filament by facilitating polymerization of the flagellin monomers at the tip of growing filament. Forms a capping structure, which prevents flagellin subunits (transported through the central channel of the flagellum) from leaking out without polymerization at the distal end.</text>
</comment>
<gene>
    <name evidence="8" type="primary">fliD</name>
    <name evidence="8" type="ORF">GCM10007350_15230</name>
</gene>
<dbReference type="InterPro" id="IPR040026">
    <property type="entry name" value="FliD"/>
</dbReference>
<evidence type="ECO:0000259" key="6">
    <source>
        <dbReference type="Pfam" id="PF02465"/>
    </source>
</evidence>
<dbReference type="Pfam" id="PF07195">
    <property type="entry name" value="FliD_C"/>
    <property type="match status" value="1"/>
</dbReference>
<evidence type="ECO:0000313" key="8">
    <source>
        <dbReference type="EMBL" id="GHD61095.1"/>
    </source>
</evidence>